<evidence type="ECO:0000256" key="1">
    <source>
        <dbReference type="ARBA" id="ARBA00005437"/>
    </source>
</evidence>
<keyword evidence="3" id="KW-1185">Reference proteome</keyword>
<dbReference type="RefSeq" id="WP_410035125.1">
    <property type="nucleotide sequence ID" value="NZ_JBGMEF010000007.1"/>
</dbReference>
<dbReference type="InterPro" id="IPR038595">
    <property type="entry name" value="LOR_sf"/>
</dbReference>
<comment type="similarity">
    <text evidence="1">Belongs to the LOR family.</text>
</comment>
<evidence type="ECO:0000313" key="3">
    <source>
        <dbReference type="Proteomes" id="UP001637994"/>
    </source>
</evidence>
<dbReference type="InterPro" id="IPR007612">
    <property type="entry name" value="LOR"/>
</dbReference>
<accession>A0ABW9MBW4</accession>
<gene>
    <name evidence="2" type="ORF">ACCQ42_01460</name>
</gene>
<dbReference type="InterPro" id="IPR025659">
    <property type="entry name" value="Tubby-like_C"/>
</dbReference>
<dbReference type="Gene3D" id="2.40.160.200">
    <property type="entry name" value="LURP1-related"/>
    <property type="match status" value="1"/>
</dbReference>
<reference evidence="2 3" key="1">
    <citation type="journal article" date="2025" name="Anaerobe">
        <title>Description of Anaerococcus kampingiae sp. nov., Anaerococcus groningensis sp. nov., Anaerococcus martiniensis sp. nov., and Anaerococcus cruorum sp. nov., isolated from human clinical specimens.</title>
        <authorList>
            <person name="Boiten K.E."/>
            <person name="Meijer J."/>
            <person name="van Wezel E.M."/>
            <person name="Veloo A.C.M."/>
        </authorList>
    </citation>
    <scope>NUCLEOTIDE SEQUENCE [LARGE SCALE GENOMIC DNA]</scope>
    <source>
        <strain evidence="2 3">ENR0874</strain>
    </source>
</reference>
<dbReference type="Proteomes" id="UP001637994">
    <property type="component" value="Unassembled WGS sequence"/>
</dbReference>
<evidence type="ECO:0000313" key="2">
    <source>
        <dbReference type="EMBL" id="MFO3666443.1"/>
    </source>
</evidence>
<organism evidence="2 3">
    <name type="scientific">Anaerococcus kampingae</name>
    <dbReference type="NCBI Taxonomy" id="3115614"/>
    <lineage>
        <taxon>Bacteria</taxon>
        <taxon>Bacillati</taxon>
        <taxon>Bacillota</taxon>
        <taxon>Tissierellia</taxon>
        <taxon>Tissierellales</taxon>
        <taxon>Peptoniphilaceae</taxon>
        <taxon>Anaerococcus</taxon>
    </lineage>
</organism>
<dbReference type="SUPFAM" id="SSF54518">
    <property type="entry name" value="Tubby C-terminal domain-like"/>
    <property type="match status" value="1"/>
</dbReference>
<protein>
    <submittedName>
        <fullName evidence="2">LURP-one-related/scramblase family protein</fullName>
    </submittedName>
</protein>
<sequence length="168" mass="19831">MKKYYFKEKFFKITDKYWIMDENNDKAFYLDQDFTFFGYRSRVFDKDMKEAFKVERKILSFLPTYFVDLKDGSQMTIKSRLSFLRRKVDIETDFGTINLKGSIWDYNFDISLDGKKIGEISKVFFAMTDQYELRVLDEDYTEAMLALVICLNNIKDSEAAAAANSANN</sequence>
<comment type="caution">
    <text evidence="2">The sequence shown here is derived from an EMBL/GenBank/DDBJ whole genome shotgun (WGS) entry which is preliminary data.</text>
</comment>
<name>A0ABW9MBW4_9FIRM</name>
<dbReference type="EMBL" id="JBGMEF010000007">
    <property type="protein sequence ID" value="MFO3666443.1"/>
    <property type="molecule type" value="Genomic_DNA"/>
</dbReference>
<proteinExistence type="inferred from homology"/>
<dbReference type="Pfam" id="PF04525">
    <property type="entry name" value="LOR"/>
    <property type="match status" value="1"/>
</dbReference>